<gene>
    <name evidence="2" type="ORF">J3R30DRAFT_1026285</name>
</gene>
<feature type="transmembrane region" description="Helical" evidence="1">
    <location>
        <begin position="12"/>
        <end position="34"/>
    </location>
</feature>
<keyword evidence="1" id="KW-0812">Transmembrane</keyword>
<reference evidence="2" key="1">
    <citation type="submission" date="2022-08" db="EMBL/GenBank/DDBJ databases">
        <title>A Global Phylogenomic Analysis of the Shiitake Genus Lentinula.</title>
        <authorList>
            <consortium name="DOE Joint Genome Institute"/>
            <person name="Sierra-Patev S."/>
            <person name="Min B."/>
            <person name="Naranjo-Ortiz M."/>
            <person name="Looney B."/>
            <person name="Konkel Z."/>
            <person name="Slot J.C."/>
            <person name="Sakamoto Y."/>
            <person name="Steenwyk J.L."/>
            <person name="Rokas A."/>
            <person name="Carro J."/>
            <person name="Camarero S."/>
            <person name="Ferreira P."/>
            <person name="Molpeceres G."/>
            <person name="Ruiz-Duenas F.J."/>
            <person name="Serrano A."/>
            <person name="Henrissat B."/>
            <person name="Drula E."/>
            <person name="Hughes K.W."/>
            <person name="Mata J.L."/>
            <person name="Ishikawa N.K."/>
            <person name="Vargas-Isla R."/>
            <person name="Ushijima S."/>
            <person name="Smith C.A."/>
            <person name="Ahrendt S."/>
            <person name="Andreopoulos W."/>
            <person name="He G."/>
            <person name="Labutti K."/>
            <person name="Lipzen A."/>
            <person name="Ng V."/>
            <person name="Riley R."/>
            <person name="Sandor L."/>
            <person name="Barry K."/>
            <person name="Martinez A.T."/>
            <person name="Xiao Y."/>
            <person name="Gibbons J.G."/>
            <person name="Terashima K."/>
            <person name="Grigoriev I.V."/>
            <person name="Hibbett D.S."/>
        </authorList>
    </citation>
    <scope>NUCLEOTIDE SEQUENCE</scope>
    <source>
        <strain evidence="2">JLM2183</strain>
    </source>
</reference>
<proteinExistence type="predicted"/>
<keyword evidence="1" id="KW-1133">Transmembrane helix</keyword>
<sequence>MSTIGCFSPDPLCREMVISVSGVCFLLLTLLHLLPVCISSQIQVQGTLHLRNYFYIGGQYINTPGTNNGSEIAFGQIYVKHLVPANVTQSLPVLMIHGHGMTGTNFLNTPDGRLGWGRLFYESRLSGWSRYFYNWPYPIGSSESTIDC</sequence>
<dbReference type="EMBL" id="JAOTPV010000021">
    <property type="protein sequence ID" value="KAJ4472054.1"/>
    <property type="molecule type" value="Genomic_DNA"/>
</dbReference>
<comment type="caution">
    <text evidence="2">The sequence shown here is derived from an EMBL/GenBank/DDBJ whole genome shotgun (WGS) entry which is preliminary data.</text>
</comment>
<accession>A0A9W9A2V9</accession>
<organism evidence="2 3">
    <name type="scientific">Lentinula aciculospora</name>
    <dbReference type="NCBI Taxonomy" id="153920"/>
    <lineage>
        <taxon>Eukaryota</taxon>
        <taxon>Fungi</taxon>
        <taxon>Dikarya</taxon>
        <taxon>Basidiomycota</taxon>
        <taxon>Agaricomycotina</taxon>
        <taxon>Agaricomycetes</taxon>
        <taxon>Agaricomycetidae</taxon>
        <taxon>Agaricales</taxon>
        <taxon>Marasmiineae</taxon>
        <taxon>Omphalotaceae</taxon>
        <taxon>Lentinula</taxon>
    </lineage>
</organism>
<dbReference type="Gene3D" id="3.40.50.1820">
    <property type="entry name" value="alpha/beta hydrolase"/>
    <property type="match status" value="1"/>
</dbReference>
<evidence type="ECO:0000313" key="2">
    <source>
        <dbReference type="EMBL" id="KAJ4472054.1"/>
    </source>
</evidence>
<dbReference type="InterPro" id="IPR029058">
    <property type="entry name" value="AB_hydrolase_fold"/>
</dbReference>
<dbReference type="Proteomes" id="UP001150266">
    <property type="component" value="Unassembled WGS sequence"/>
</dbReference>
<name>A0A9W9A2V9_9AGAR</name>
<evidence type="ECO:0000256" key="1">
    <source>
        <dbReference type="SAM" id="Phobius"/>
    </source>
</evidence>
<dbReference type="OrthoDB" id="9978720at2759"/>
<keyword evidence="3" id="KW-1185">Reference proteome</keyword>
<protein>
    <submittedName>
        <fullName evidence="2">Uncharacterized protein</fullName>
    </submittedName>
</protein>
<dbReference type="AlphaFoldDB" id="A0A9W9A2V9"/>
<evidence type="ECO:0000313" key="3">
    <source>
        <dbReference type="Proteomes" id="UP001150266"/>
    </source>
</evidence>
<keyword evidence="1" id="KW-0472">Membrane</keyword>